<protein>
    <submittedName>
        <fullName evidence="1">Uncharacterized protein</fullName>
    </submittedName>
</protein>
<reference evidence="1 2" key="1">
    <citation type="submission" date="2019-05" db="EMBL/GenBank/DDBJ databases">
        <title>Marinobacter panjinensis sp. nov., a moderately halophilic bacterium isolated from sea tidal flat environment.</title>
        <authorList>
            <person name="Yang W."/>
            <person name="An M."/>
            <person name="He W."/>
            <person name="Luo X."/>
            <person name="Zhu L."/>
            <person name="Chen G."/>
            <person name="Zhang Y."/>
            <person name="Wang Y."/>
        </authorList>
    </citation>
    <scope>NUCLEOTIDE SEQUENCE [LARGE SCALE GENOMIC DNA]</scope>
    <source>
        <strain evidence="1 2">PJ-16</strain>
    </source>
</reference>
<dbReference type="RefSeq" id="WP_137434354.1">
    <property type="nucleotide sequence ID" value="NZ_JANRHC010000004.1"/>
</dbReference>
<organism evidence="1 2">
    <name type="scientific">Marinobacter panjinensis</name>
    <dbReference type="NCBI Taxonomy" id="2576384"/>
    <lineage>
        <taxon>Bacteria</taxon>
        <taxon>Pseudomonadati</taxon>
        <taxon>Pseudomonadota</taxon>
        <taxon>Gammaproteobacteria</taxon>
        <taxon>Pseudomonadales</taxon>
        <taxon>Marinobacteraceae</taxon>
        <taxon>Marinobacter</taxon>
    </lineage>
</organism>
<evidence type="ECO:0000313" key="1">
    <source>
        <dbReference type="EMBL" id="TKV66932.1"/>
    </source>
</evidence>
<dbReference type="Proteomes" id="UP000308488">
    <property type="component" value="Unassembled WGS sequence"/>
</dbReference>
<name>A0A4U6R2B4_9GAMM</name>
<dbReference type="OrthoDB" id="6356446at2"/>
<keyword evidence="2" id="KW-1185">Reference proteome</keyword>
<evidence type="ECO:0000313" key="2">
    <source>
        <dbReference type="Proteomes" id="UP000308488"/>
    </source>
</evidence>
<dbReference type="EMBL" id="SZYH01000001">
    <property type="protein sequence ID" value="TKV66932.1"/>
    <property type="molecule type" value="Genomic_DNA"/>
</dbReference>
<proteinExistence type="predicted"/>
<gene>
    <name evidence="1" type="ORF">FDP08_01930</name>
</gene>
<sequence>MTDLPLGMKYYLLILTSSLIEDLNDYGVKWVANEPGVAGRDVEKAFFSARAIEARLPDEPGQADPRLWPELMKSIHTIRRVLDVVEKTTFDEVIAEAMETTSSIARADIKQVFEQKRAAGEVDFRLHGLLNTRPTADEPDPAVKEAFMLKRARRYQSFMEFDGASLNDEETVILGDAKALARHIMDGDRDNRRIDALLVMGAVLIETASVRLKTNIPGLIRDSFDRMATKAAMALGAIVYRDKYRDFKQSLGLEPLDSDL</sequence>
<accession>A0A4U6R2B4</accession>
<comment type="caution">
    <text evidence="1">The sequence shown here is derived from an EMBL/GenBank/DDBJ whole genome shotgun (WGS) entry which is preliminary data.</text>
</comment>
<dbReference type="AlphaFoldDB" id="A0A4U6R2B4"/>